<dbReference type="InterPro" id="IPR045339">
    <property type="entry name" value="DUF6534"/>
</dbReference>
<protein>
    <recommendedName>
        <fullName evidence="2">DUF6534 domain-containing protein</fullName>
    </recommendedName>
</protein>
<dbReference type="Pfam" id="PF20152">
    <property type="entry name" value="DUF6534"/>
    <property type="match status" value="1"/>
</dbReference>
<accession>A0A4S8LKR0</accession>
<keyword evidence="1" id="KW-0812">Transmembrane</keyword>
<evidence type="ECO:0000313" key="3">
    <source>
        <dbReference type="EMBL" id="THU89238.1"/>
    </source>
</evidence>
<feature type="transmembrane region" description="Helical" evidence="1">
    <location>
        <begin position="99"/>
        <end position="116"/>
    </location>
</feature>
<feature type="transmembrane region" description="Helical" evidence="1">
    <location>
        <begin position="206"/>
        <end position="227"/>
    </location>
</feature>
<feature type="domain" description="DUF6534" evidence="2">
    <location>
        <begin position="175"/>
        <end position="258"/>
    </location>
</feature>
<sequence length="318" mass="35765">MSEPPVITLPVHISLGPTLGLGELGILFSAILYGIVLSQTYTYYQASFKKDSPLLKYMVAFICLLETLHSVFLCIAFYWRTVTNFGNFQTLNLMDWTLLISNPLTVAIACIVQTYFSYRVYVLSSLWLYPVFIGVTSLLRLGLGIALAIVPISLQYDVFLERFRWLIIFTIVLGFFIDISNTITLCIFMDKNYNPMLRTWKFGDKILVWTIETGSIISLCGVIQLVLCLTLDNYIWVFFSFQTAKLYSNALLASLNGRISLRSAQAASHIPPTSLGPRTAATDLSNLEVRIEMGVERRLDDHDVSSQKMGSGDNLSLN</sequence>
<feature type="transmembrane region" description="Helical" evidence="1">
    <location>
        <begin position="233"/>
        <end position="255"/>
    </location>
</feature>
<proteinExistence type="predicted"/>
<dbReference type="PANTHER" id="PTHR40465:SF1">
    <property type="entry name" value="DUF6534 DOMAIN-CONTAINING PROTEIN"/>
    <property type="match status" value="1"/>
</dbReference>
<feature type="transmembrane region" description="Helical" evidence="1">
    <location>
        <begin position="165"/>
        <end position="186"/>
    </location>
</feature>
<keyword evidence="1" id="KW-0472">Membrane</keyword>
<feature type="transmembrane region" description="Helical" evidence="1">
    <location>
        <begin position="128"/>
        <end position="153"/>
    </location>
</feature>
<evidence type="ECO:0000259" key="2">
    <source>
        <dbReference type="Pfam" id="PF20152"/>
    </source>
</evidence>
<evidence type="ECO:0000256" key="1">
    <source>
        <dbReference type="SAM" id="Phobius"/>
    </source>
</evidence>
<evidence type="ECO:0000313" key="4">
    <source>
        <dbReference type="Proteomes" id="UP000297245"/>
    </source>
</evidence>
<dbReference type="PANTHER" id="PTHR40465">
    <property type="entry name" value="CHROMOSOME 1, WHOLE GENOME SHOTGUN SEQUENCE"/>
    <property type="match status" value="1"/>
</dbReference>
<gene>
    <name evidence="3" type="ORF">K435DRAFT_841907</name>
</gene>
<dbReference type="OrthoDB" id="2535105at2759"/>
<organism evidence="3 4">
    <name type="scientific">Dendrothele bispora (strain CBS 962.96)</name>
    <dbReference type="NCBI Taxonomy" id="1314807"/>
    <lineage>
        <taxon>Eukaryota</taxon>
        <taxon>Fungi</taxon>
        <taxon>Dikarya</taxon>
        <taxon>Basidiomycota</taxon>
        <taxon>Agaricomycotina</taxon>
        <taxon>Agaricomycetes</taxon>
        <taxon>Agaricomycetidae</taxon>
        <taxon>Agaricales</taxon>
        <taxon>Agaricales incertae sedis</taxon>
        <taxon>Dendrothele</taxon>
    </lineage>
</organism>
<keyword evidence="1" id="KW-1133">Transmembrane helix</keyword>
<feature type="transmembrane region" description="Helical" evidence="1">
    <location>
        <begin position="56"/>
        <end position="79"/>
    </location>
</feature>
<feature type="transmembrane region" description="Helical" evidence="1">
    <location>
        <begin position="24"/>
        <end position="44"/>
    </location>
</feature>
<dbReference type="Proteomes" id="UP000297245">
    <property type="component" value="Unassembled WGS sequence"/>
</dbReference>
<reference evidence="3 4" key="1">
    <citation type="journal article" date="2019" name="Nat. Ecol. Evol.">
        <title>Megaphylogeny resolves global patterns of mushroom evolution.</title>
        <authorList>
            <person name="Varga T."/>
            <person name="Krizsan K."/>
            <person name="Foldi C."/>
            <person name="Dima B."/>
            <person name="Sanchez-Garcia M."/>
            <person name="Sanchez-Ramirez S."/>
            <person name="Szollosi G.J."/>
            <person name="Szarkandi J.G."/>
            <person name="Papp V."/>
            <person name="Albert L."/>
            <person name="Andreopoulos W."/>
            <person name="Angelini C."/>
            <person name="Antonin V."/>
            <person name="Barry K.W."/>
            <person name="Bougher N.L."/>
            <person name="Buchanan P."/>
            <person name="Buyck B."/>
            <person name="Bense V."/>
            <person name="Catcheside P."/>
            <person name="Chovatia M."/>
            <person name="Cooper J."/>
            <person name="Damon W."/>
            <person name="Desjardin D."/>
            <person name="Finy P."/>
            <person name="Geml J."/>
            <person name="Haridas S."/>
            <person name="Hughes K."/>
            <person name="Justo A."/>
            <person name="Karasinski D."/>
            <person name="Kautmanova I."/>
            <person name="Kiss B."/>
            <person name="Kocsube S."/>
            <person name="Kotiranta H."/>
            <person name="LaButti K.M."/>
            <person name="Lechner B.E."/>
            <person name="Liimatainen K."/>
            <person name="Lipzen A."/>
            <person name="Lukacs Z."/>
            <person name="Mihaltcheva S."/>
            <person name="Morgado L.N."/>
            <person name="Niskanen T."/>
            <person name="Noordeloos M.E."/>
            <person name="Ohm R.A."/>
            <person name="Ortiz-Santana B."/>
            <person name="Ovrebo C."/>
            <person name="Racz N."/>
            <person name="Riley R."/>
            <person name="Savchenko A."/>
            <person name="Shiryaev A."/>
            <person name="Soop K."/>
            <person name="Spirin V."/>
            <person name="Szebenyi C."/>
            <person name="Tomsovsky M."/>
            <person name="Tulloss R.E."/>
            <person name="Uehling J."/>
            <person name="Grigoriev I.V."/>
            <person name="Vagvolgyi C."/>
            <person name="Papp T."/>
            <person name="Martin F.M."/>
            <person name="Miettinen O."/>
            <person name="Hibbett D.S."/>
            <person name="Nagy L.G."/>
        </authorList>
    </citation>
    <scope>NUCLEOTIDE SEQUENCE [LARGE SCALE GENOMIC DNA]</scope>
    <source>
        <strain evidence="3 4">CBS 962.96</strain>
    </source>
</reference>
<name>A0A4S8LKR0_DENBC</name>
<keyword evidence="4" id="KW-1185">Reference proteome</keyword>
<dbReference type="AlphaFoldDB" id="A0A4S8LKR0"/>
<dbReference type="EMBL" id="ML179376">
    <property type="protein sequence ID" value="THU89238.1"/>
    <property type="molecule type" value="Genomic_DNA"/>
</dbReference>